<dbReference type="CDD" id="cd03379">
    <property type="entry name" value="beta_CA_cladeD"/>
    <property type="match status" value="1"/>
</dbReference>
<dbReference type="OrthoDB" id="10248475at2759"/>
<gene>
    <name evidence="6" type="ORF">M413DRAFT_446145</name>
</gene>
<comment type="cofactor">
    <cofactor evidence="4">
        <name>Zn(2+)</name>
        <dbReference type="ChEBI" id="CHEBI:29105"/>
    </cofactor>
    <text evidence="4">Binds 1 zinc ion per subunit.</text>
</comment>
<keyword evidence="5" id="KW-0456">Lyase</keyword>
<evidence type="ECO:0000256" key="4">
    <source>
        <dbReference type="PIRSR" id="PIRSR601765-1"/>
    </source>
</evidence>
<dbReference type="InterPro" id="IPR036874">
    <property type="entry name" value="Carbonic_anhydrase_sf"/>
</dbReference>
<dbReference type="AlphaFoldDB" id="A0A0C3C961"/>
<protein>
    <recommendedName>
        <fullName evidence="5">Carbonic anhydrase</fullName>
        <ecNumber evidence="5">4.2.1.1</ecNumber>
    </recommendedName>
    <alternativeName>
        <fullName evidence="5">Carbonate dehydratase</fullName>
    </alternativeName>
</protein>
<dbReference type="Gene3D" id="3.40.1050.10">
    <property type="entry name" value="Carbonic anhydrase"/>
    <property type="match status" value="1"/>
</dbReference>
<dbReference type="Proteomes" id="UP000053424">
    <property type="component" value="Unassembled WGS sequence"/>
</dbReference>
<dbReference type="EMBL" id="KN831782">
    <property type="protein sequence ID" value="KIM40759.1"/>
    <property type="molecule type" value="Genomic_DNA"/>
</dbReference>
<evidence type="ECO:0000256" key="1">
    <source>
        <dbReference type="ARBA" id="ARBA00006217"/>
    </source>
</evidence>
<reference evidence="6 7" key="1">
    <citation type="submission" date="2014-04" db="EMBL/GenBank/DDBJ databases">
        <authorList>
            <consortium name="DOE Joint Genome Institute"/>
            <person name="Kuo A."/>
            <person name="Gay G."/>
            <person name="Dore J."/>
            <person name="Kohler A."/>
            <person name="Nagy L.G."/>
            <person name="Floudas D."/>
            <person name="Copeland A."/>
            <person name="Barry K.W."/>
            <person name="Cichocki N."/>
            <person name="Veneault-Fourrey C."/>
            <person name="LaButti K."/>
            <person name="Lindquist E.A."/>
            <person name="Lipzen A."/>
            <person name="Lundell T."/>
            <person name="Morin E."/>
            <person name="Murat C."/>
            <person name="Sun H."/>
            <person name="Tunlid A."/>
            <person name="Henrissat B."/>
            <person name="Grigoriev I.V."/>
            <person name="Hibbett D.S."/>
            <person name="Martin F."/>
            <person name="Nordberg H.P."/>
            <person name="Cantor M.N."/>
            <person name="Hua S.X."/>
        </authorList>
    </citation>
    <scope>NUCLEOTIDE SEQUENCE [LARGE SCALE GENOMIC DNA]</scope>
    <source>
        <strain evidence="7">h7</strain>
    </source>
</reference>
<evidence type="ECO:0000256" key="3">
    <source>
        <dbReference type="ARBA" id="ARBA00022833"/>
    </source>
</evidence>
<feature type="binding site" evidence="4">
    <location>
        <position position="88"/>
    </location>
    <ligand>
        <name>Zn(2+)</name>
        <dbReference type="ChEBI" id="CHEBI:29105"/>
    </ligand>
</feature>
<dbReference type="SUPFAM" id="SSF53056">
    <property type="entry name" value="beta-carbonic anhydrase, cab"/>
    <property type="match status" value="1"/>
</dbReference>
<evidence type="ECO:0000256" key="2">
    <source>
        <dbReference type="ARBA" id="ARBA00022723"/>
    </source>
</evidence>
<keyword evidence="2 4" id="KW-0479">Metal-binding</keyword>
<evidence type="ECO:0000313" key="7">
    <source>
        <dbReference type="Proteomes" id="UP000053424"/>
    </source>
</evidence>
<dbReference type="GO" id="GO:0008270">
    <property type="term" value="F:zinc ion binding"/>
    <property type="evidence" value="ECO:0007669"/>
    <property type="project" value="UniProtKB-UniRule"/>
</dbReference>
<dbReference type="PANTHER" id="PTHR43175:SF3">
    <property type="entry name" value="CARBON DISULFIDE HYDROLASE"/>
    <property type="match status" value="1"/>
</dbReference>
<feature type="binding site" evidence="4">
    <location>
        <position position="38"/>
    </location>
    <ligand>
        <name>Zn(2+)</name>
        <dbReference type="ChEBI" id="CHEBI:29105"/>
    </ligand>
</feature>
<sequence length="169" mass="18547">MSVHREFVPNNEKYVSSFDKGHLALPPARHLTVVTCMDARIEPASQLGINLGDAHVIRNAGGSTKEALRSIVISQRLLGTREVAVFHHTGCGMLTFTNEHLRDKVKSEAPGNEVVAKAVDSIDFLPFPQLEESVKADVKFLKENPLLLEGTTVTGWTYDVTTGKIKQVV</sequence>
<keyword evidence="7" id="KW-1185">Reference proteome</keyword>
<keyword evidence="3 4" id="KW-0862">Zinc</keyword>
<feature type="binding site" evidence="4">
    <location>
        <position position="91"/>
    </location>
    <ligand>
        <name>Zn(2+)</name>
        <dbReference type="ChEBI" id="CHEBI:29105"/>
    </ligand>
</feature>
<dbReference type="STRING" id="686832.A0A0C3C961"/>
<name>A0A0C3C961_HEBCY</name>
<evidence type="ECO:0000313" key="6">
    <source>
        <dbReference type="EMBL" id="KIM40759.1"/>
    </source>
</evidence>
<proteinExistence type="inferred from homology"/>
<comment type="function">
    <text evidence="5">Reversible hydration of carbon dioxide.</text>
</comment>
<dbReference type="EC" id="4.2.1.1" evidence="5"/>
<evidence type="ECO:0000256" key="5">
    <source>
        <dbReference type="RuleBase" id="RU003956"/>
    </source>
</evidence>
<dbReference type="GO" id="GO:0004089">
    <property type="term" value="F:carbonate dehydratase activity"/>
    <property type="evidence" value="ECO:0007669"/>
    <property type="project" value="UniProtKB-UniRule"/>
</dbReference>
<dbReference type="InterPro" id="IPR001765">
    <property type="entry name" value="Carbonic_anhydrase"/>
</dbReference>
<dbReference type="SMART" id="SM00947">
    <property type="entry name" value="Pro_CA"/>
    <property type="match status" value="1"/>
</dbReference>
<comment type="catalytic activity">
    <reaction evidence="5">
        <text>hydrogencarbonate + H(+) = CO2 + H2O</text>
        <dbReference type="Rhea" id="RHEA:10748"/>
        <dbReference type="ChEBI" id="CHEBI:15377"/>
        <dbReference type="ChEBI" id="CHEBI:15378"/>
        <dbReference type="ChEBI" id="CHEBI:16526"/>
        <dbReference type="ChEBI" id="CHEBI:17544"/>
        <dbReference type="EC" id="4.2.1.1"/>
    </reaction>
</comment>
<dbReference type="PANTHER" id="PTHR43175">
    <property type="entry name" value="CARBONIC ANHYDRASE"/>
    <property type="match status" value="1"/>
</dbReference>
<organism evidence="6 7">
    <name type="scientific">Hebeloma cylindrosporum</name>
    <dbReference type="NCBI Taxonomy" id="76867"/>
    <lineage>
        <taxon>Eukaryota</taxon>
        <taxon>Fungi</taxon>
        <taxon>Dikarya</taxon>
        <taxon>Basidiomycota</taxon>
        <taxon>Agaricomycotina</taxon>
        <taxon>Agaricomycetes</taxon>
        <taxon>Agaricomycetidae</taxon>
        <taxon>Agaricales</taxon>
        <taxon>Agaricineae</taxon>
        <taxon>Hymenogastraceae</taxon>
        <taxon>Hebeloma</taxon>
    </lineage>
</organism>
<accession>A0A0C3C961</accession>
<comment type="similarity">
    <text evidence="1 5">Belongs to the beta-class carbonic anhydrase family.</text>
</comment>
<dbReference type="Pfam" id="PF00484">
    <property type="entry name" value="Pro_CA"/>
    <property type="match status" value="1"/>
</dbReference>
<dbReference type="HOGENOM" id="CLU_084253_1_1_1"/>
<feature type="binding site" evidence="4">
    <location>
        <position position="36"/>
    </location>
    <ligand>
        <name>Zn(2+)</name>
        <dbReference type="ChEBI" id="CHEBI:29105"/>
    </ligand>
</feature>
<reference evidence="7" key="2">
    <citation type="submission" date="2015-01" db="EMBL/GenBank/DDBJ databases">
        <title>Evolutionary Origins and Diversification of the Mycorrhizal Mutualists.</title>
        <authorList>
            <consortium name="DOE Joint Genome Institute"/>
            <consortium name="Mycorrhizal Genomics Consortium"/>
            <person name="Kohler A."/>
            <person name="Kuo A."/>
            <person name="Nagy L.G."/>
            <person name="Floudas D."/>
            <person name="Copeland A."/>
            <person name="Barry K.W."/>
            <person name="Cichocki N."/>
            <person name="Veneault-Fourrey C."/>
            <person name="LaButti K."/>
            <person name="Lindquist E.A."/>
            <person name="Lipzen A."/>
            <person name="Lundell T."/>
            <person name="Morin E."/>
            <person name="Murat C."/>
            <person name="Riley R."/>
            <person name="Ohm R."/>
            <person name="Sun H."/>
            <person name="Tunlid A."/>
            <person name="Henrissat B."/>
            <person name="Grigoriev I.V."/>
            <person name="Hibbett D.S."/>
            <person name="Martin F."/>
        </authorList>
    </citation>
    <scope>NUCLEOTIDE SEQUENCE [LARGE SCALE GENOMIC DNA]</scope>
    <source>
        <strain evidence="7">h7</strain>
    </source>
</reference>